<comment type="caution">
    <text evidence="1">The sequence shown here is derived from an EMBL/GenBank/DDBJ whole genome shotgun (WGS) entry which is preliminary data.</text>
</comment>
<keyword evidence="2" id="KW-1185">Reference proteome</keyword>
<evidence type="ECO:0000313" key="1">
    <source>
        <dbReference type="EMBL" id="PMB89415.1"/>
    </source>
</evidence>
<dbReference type="Proteomes" id="UP000243201">
    <property type="component" value="Unassembled WGS sequence"/>
</dbReference>
<dbReference type="EMBL" id="PNGC01000002">
    <property type="protein sequence ID" value="PMB89415.1"/>
    <property type="molecule type" value="Genomic_DNA"/>
</dbReference>
<evidence type="ECO:0000313" key="2">
    <source>
        <dbReference type="Proteomes" id="UP000243201"/>
    </source>
</evidence>
<sequence length="198" mass="22650">MTVTIACATNRIKLVTKISRADREELAALPGGEYRGKSAVGYMVTGDGKIITTDKPRIETSFWFGENGSDFQEKVELASKASRDREYFKHKNLKRAGYYKTLANIEAALSGTAYFFLFNTWGSGSSFYEVRCFAKDQLLHPHTQLVLKSAEREMTREELEAYKELIEAALKAFDRRLNTYLKRYGLSKCSYDTCWVDR</sequence>
<reference evidence="1 2" key="1">
    <citation type="submission" date="2017-09" db="EMBL/GenBank/DDBJ databases">
        <title>Bacterial strain isolated from the female urinary microbiota.</title>
        <authorList>
            <person name="Thomas-White K."/>
            <person name="Kumar N."/>
            <person name="Forster S."/>
            <person name="Putonti C."/>
            <person name="Lawley T."/>
            <person name="Wolfe A.J."/>
        </authorList>
    </citation>
    <scope>NUCLEOTIDE SEQUENCE [LARGE SCALE GENOMIC DNA]</scope>
    <source>
        <strain evidence="1 2">UMB0744</strain>
    </source>
</reference>
<name>A0ABX4USX9_9ACTO</name>
<accession>A0ABX4USX9</accession>
<organism evidence="1 2">
    <name type="scientific">Varibaculum cambriense</name>
    <dbReference type="NCBI Taxonomy" id="184870"/>
    <lineage>
        <taxon>Bacteria</taxon>
        <taxon>Bacillati</taxon>
        <taxon>Actinomycetota</taxon>
        <taxon>Actinomycetes</taxon>
        <taxon>Actinomycetales</taxon>
        <taxon>Actinomycetaceae</taxon>
        <taxon>Varibaculum</taxon>
    </lineage>
</organism>
<dbReference type="RefSeq" id="WP_102184418.1">
    <property type="nucleotide sequence ID" value="NZ_PNGC01000002.1"/>
</dbReference>
<protein>
    <submittedName>
        <fullName evidence="1">Uncharacterized protein</fullName>
    </submittedName>
</protein>
<proteinExistence type="predicted"/>
<gene>
    <name evidence="1" type="ORF">CJ240_06515</name>
</gene>